<dbReference type="Proteomes" id="UP000799778">
    <property type="component" value="Unassembled WGS sequence"/>
</dbReference>
<feature type="compositionally biased region" description="Basic residues" evidence="1">
    <location>
        <begin position="799"/>
        <end position="815"/>
    </location>
</feature>
<feature type="compositionally biased region" description="Polar residues" evidence="1">
    <location>
        <begin position="75"/>
        <end position="90"/>
    </location>
</feature>
<feature type="region of interest" description="Disordered" evidence="1">
    <location>
        <begin position="515"/>
        <end position="534"/>
    </location>
</feature>
<dbReference type="RefSeq" id="XP_033383364.1">
    <property type="nucleotide sequence ID" value="XM_033528380.1"/>
</dbReference>
<reference evidence="2" key="1">
    <citation type="journal article" date="2020" name="Stud. Mycol.">
        <title>101 Dothideomycetes genomes: a test case for predicting lifestyles and emergence of pathogens.</title>
        <authorList>
            <person name="Haridas S."/>
            <person name="Albert R."/>
            <person name="Binder M."/>
            <person name="Bloem J."/>
            <person name="Labutti K."/>
            <person name="Salamov A."/>
            <person name="Andreopoulos B."/>
            <person name="Baker S."/>
            <person name="Barry K."/>
            <person name="Bills G."/>
            <person name="Bluhm B."/>
            <person name="Cannon C."/>
            <person name="Castanera R."/>
            <person name="Culley D."/>
            <person name="Daum C."/>
            <person name="Ezra D."/>
            <person name="Gonzalez J."/>
            <person name="Henrissat B."/>
            <person name="Kuo A."/>
            <person name="Liang C."/>
            <person name="Lipzen A."/>
            <person name="Lutzoni F."/>
            <person name="Magnuson J."/>
            <person name="Mondo S."/>
            <person name="Nolan M."/>
            <person name="Ohm R."/>
            <person name="Pangilinan J."/>
            <person name="Park H.-J."/>
            <person name="Ramirez L."/>
            <person name="Alfaro M."/>
            <person name="Sun H."/>
            <person name="Tritt A."/>
            <person name="Yoshinaga Y."/>
            <person name="Zwiers L.-H."/>
            <person name="Turgeon B."/>
            <person name="Goodwin S."/>
            <person name="Spatafora J."/>
            <person name="Crous P."/>
            <person name="Grigoriev I."/>
        </authorList>
    </citation>
    <scope>NUCLEOTIDE SEQUENCE</scope>
    <source>
        <strain evidence="2">CBS 175.79</strain>
    </source>
</reference>
<organism evidence="2 3">
    <name type="scientific">Aaosphaeria arxii CBS 175.79</name>
    <dbReference type="NCBI Taxonomy" id="1450172"/>
    <lineage>
        <taxon>Eukaryota</taxon>
        <taxon>Fungi</taxon>
        <taxon>Dikarya</taxon>
        <taxon>Ascomycota</taxon>
        <taxon>Pezizomycotina</taxon>
        <taxon>Dothideomycetes</taxon>
        <taxon>Pleosporomycetidae</taxon>
        <taxon>Pleosporales</taxon>
        <taxon>Pleosporales incertae sedis</taxon>
        <taxon>Aaosphaeria</taxon>
    </lineage>
</organism>
<feature type="compositionally biased region" description="Low complexity" evidence="1">
    <location>
        <begin position="123"/>
        <end position="138"/>
    </location>
</feature>
<feature type="region of interest" description="Disordered" evidence="1">
    <location>
        <begin position="539"/>
        <end position="569"/>
    </location>
</feature>
<sequence>MTSSNPEEPSSSSQELHFPPVRVNHSLARLDLNTLMMRSNQARNPPKEAHSSLEDSSYEVLGESMCDASDDEGNTESLASTTPDDVSSISDGDEFDDDDDEYANEASQHLPEPDVYNPLEHFASSSSSPNASMMTSMADTQTGEASSIRLEEEVREDGSARACGIVGRFSEARELPQILRGYGLPDLRLTVRMTLSERYLPVPRSYRILYVGEFPEWGVKEINARIGAALDATPSSSRFNIVQGPAYPGSTSSSNIQLERSGLELVVDHCNHPKVSQQPGSPPRAVITLDDGTELTFGPGKSITFKGQSSTDSLPDLVIFCHYTIPSESDTTAGVEKMHLTREAFRRHSIPCLDIATTRPYGKSPYGIPSDDSSLRLCMEGRTSNDEPYEILETLPIDIYTFASIDPSELNRHLASISPRSPQSRAGSEGRESRRWSLSEIVPGFGDDSHSNAFVSLLSQPRMWLAVLALSAIISAHLAGLTSFAAFSPNTAKDAVNGSVSAAVSISTPATSQITRAPQPVAPPLGSLSVRPSSQDLSIMPSFEKTKKQPRKGAKPAEEEQSGGLEIEVKGPQTFTIRPLKQFANKKRKHQLDVHVSRDSEPVPVHVSPSQDSDSYIVTLQQQYPLGVFDVDVVLRRKPLLQQTIQVEMGTPKSGIVDLIVGAQAAQDTLKVISTHLSKTVHAGVAVVEDKANTAFEHTCLWKDRITHSTQTVAEHLEGAKQEATRRIAMGSKVSKEVSSMLWKNYQEISARVKADVREASTNIKKSEPVRRARKNVDTLRKKFRKNRSKDAGHQGEKSKKRSKAGKRNKRRGKE</sequence>
<feature type="region of interest" description="Disordered" evidence="1">
    <location>
        <begin position="414"/>
        <end position="433"/>
    </location>
</feature>
<evidence type="ECO:0000313" key="3">
    <source>
        <dbReference type="Proteomes" id="UP000799778"/>
    </source>
</evidence>
<feature type="compositionally biased region" description="Acidic residues" evidence="1">
    <location>
        <begin position="91"/>
        <end position="103"/>
    </location>
</feature>
<accession>A0A6A5XP39</accession>
<protein>
    <submittedName>
        <fullName evidence="2">Uncharacterized protein</fullName>
    </submittedName>
</protein>
<feature type="compositionally biased region" description="Low complexity" evidence="1">
    <location>
        <begin position="1"/>
        <end position="13"/>
    </location>
</feature>
<dbReference type="OrthoDB" id="439943at2759"/>
<feature type="compositionally biased region" description="Basic and acidic residues" evidence="1">
    <location>
        <begin position="766"/>
        <end position="781"/>
    </location>
</feature>
<keyword evidence="3" id="KW-1185">Reference proteome</keyword>
<evidence type="ECO:0000313" key="2">
    <source>
        <dbReference type="EMBL" id="KAF2015025.1"/>
    </source>
</evidence>
<proteinExistence type="predicted"/>
<feature type="region of interest" description="Disordered" evidence="1">
    <location>
        <begin position="1"/>
        <end position="146"/>
    </location>
</feature>
<feature type="region of interest" description="Disordered" evidence="1">
    <location>
        <begin position="766"/>
        <end position="815"/>
    </location>
</feature>
<dbReference type="GeneID" id="54285777"/>
<gene>
    <name evidence="2" type="ORF">BU24DRAFT_423942</name>
</gene>
<evidence type="ECO:0000256" key="1">
    <source>
        <dbReference type="SAM" id="MobiDB-lite"/>
    </source>
</evidence>
<feature type="region of interest" description="Disordered" evidence="1">
    <location>
        <begin position="588"/>
        <end position="611"/>
    </location>
</feature>
<name>A0A6A5XP39_9PLEO</name>
<dbReference type="AlphaFoldDB" id="A0A6A5XP39"/>
<feature type="compositionally biased region" description="Basic and acidic residues" evidence="1">
    <location>
        <begin position="789"/>
        <end position="798"/>
    </location>
</feature>
<dbReference type="EMBL" id="ML978070">
    <property type="protein sequence ID" value="KAF2015025.1"/>
    <property type="molecule type" value="Genomic_DNA"/>
</dbReference>
<feature type="compositionally biased region" description="Basic and acidic residues" evidence="1">
    <location>
        <begin position="591"/>
        <end position="601"/>
    </location>
</feature>